<evidence type="ECO:0000256" key="1">
    <source>
        <dbReference type="PROSITE-ProRule" id="PRU00042"/>
    </source>
</evidence>
<dbReference type="EMBL" id="GEDC01022122">
    <property type="protein sequence ID" value="JAS15176.1"/>
    <property type="molecule type" value="Transcribed_RNA"/>
</dbReference>
<dbReference type="Gene3D" id="3.30.160.60">
    <property type="entry name" value="Classic Zinc Finger"/>
    <property type="match status" value="1"/>
</dbReference>
<evidence type="ECO:0000313" key="3">
    <source>
        <dbReference type="EMBL" id="JAS15176.1"/>
    </source>
</evidence>
<dbReference type="PROSITE" id="PS50157">
    <property type="entry name" value="ZINC_FINGER_C2H2_2"/>
    <property type="match status" value="1"/>
</dbReference>
<organism evidence="3">
    <name type="scientific">Clastoptera arizonana</name>
    <name type="common">Arizona spittle bug</name>
    <dbReference type="NCBI Taxonomy" id="38151"/>
    <lineage>
        <taxon>Eukaryota</taxon>
        <taxon>Metazoa</taxon>
        <taxon>Ecdysozoa</taxon>
        <taxon>Arthropoda</taxon>
        <taxon>Hexapoda</taxon>
        <taxon>Insecta</taxon>
        <taxon>Pterygota</taxon>
        <taxon>Neoptera</taxon>
        <taxon>Paraneoptera</taxon>
        <taxon>Hemiptera</taxon>
        <taxon>Auchenorrhyncha</taxon>
        <taxon>Cercopoidea</taxon>
        <taxon>Clastopteridae</taxon>
        <taxon>Clastoptera</taxon>
    </lineage>
</organism>
<keyword evidence="1" id="KW-0479">Metal-binding</keyword>
<dbReference type="SMART" id="SM00355">
    <property type="entry name" value="ZnF_C2H2"/>
    <property type="match status" value="3"/>
</dbReference>
<feature type="domain" description="C2H2-type" evidence="2">
    <location>
        <begin position="30"/>
        <end position="57"/>
    </location>
</feature>
<accession>A0A1B6CNZ1</accession>
<dbReference type="Pfam" id="PF00096">
    <property type="entry name" value="zf-C2H2"/>
    <property type="match status" value="1"/>
</dbReference>
<proteinExistence type="predicted"/>
<dbReference type="GO" id="GO:0008270">
    <property type="term" value="F:zinc ion binding"/>
    <property type="evidence" value="ECO:0007669"/>
    <property type="project" value="UniProtKB-KW"/>
</dbReference>
<keyword evidence="1" id="KW-0862">Zinc</keyword>
<protein>
    <recommendedName>
        <fullName evidence="2">C2H2-type domain-containing protein</fullName>
    </recommendedName>
</protein>
<evidence type="ECO:0000259" key="2">
    <source>
        <dbReference type="PROSITE" id="PS50157"/>
    </source>
</evidence>
<feature type="non-terminal residue" evidence="3">
    <location>
        <position position="1"/>
    </location>
</feature>
<reference evidence="3" key="1">
    <citation type="submission" date="2015-12" db="EMBL/GenBank/DDBJ databases">
        <title>De novo transcriptome assembly of four potential Pierce s Disease insect vectors from Arizona vineyards.</title>
        <authorList>
            <person name="Tassone E.E."/>
        </authorList>
    </citation>
    <scope>NUCLEOTIDE SEQUENCE</scope>
</reference>
<dbReference type="InterPro" id="IPR013087">
    <property type="entry name" value="Znf_C2H2_type"/>
</dbReference>
<gene>
    <name evidence="3" type="ORF">g.45150</name>
</gene>
<dbReference type="AlphaFoldDB" id="A0A1B6CNZ1"/>
<keyword evidence="1" id="KW-0863">Zinc-finger</keyword>
<sequence>GDEVFMAASNAVNAQRDAQDLYSFYNKEKFKCPKCLRTYSHLESMTRHLRLECGVPPQFKCPFCQYISRRKGNVNAHIVAKHSMYDSITDFTCPSCNVQHGSKSNLLIHLNYCTKHITLKTKLSQMTT</sequence>
<name>A0A1B6CNZ1_9HEMI</name>